<evidence type="ECO:0000313" key="2">
    <source>
        <dbReference type="Proteomes" id="UP000297139"/>
    </source>
</evidence>
<organism evidence="1 2">
    <name type="scientific">Salmonella phage Akira</name>
    <dbReference type="NCBI Taxonomy" id="2562461"/>
    <lineage>
        <taxon>Viruses</taxon>
        <taxon>Duplodnaviria</taxon>
        <taxon>Heunggongvirae</taxon>
        <taxon>Uroviricota</taxon>
        <taxon>Caudoviricetes</taxon>
        <taxon>Akiravirus</taxon>
        <taxon>Akiravirus akira</taxon>
    </lineage>
</organism>
<dbReference type="KEGG" id="vg:64469675"/>
<accession>A0A4D6DYM3</accession>
<protein>
    <submittedName>
        <fullName evidence="1">Uncharacterized protein</fullName>
    </submittedName>
</protein>
<dbReference type="GeneID" id="64469675"/>
<proteinExistence type="predicted"/>
<name>A0A4D6DYM3_9CAUD</name>
<dbReference type="EMBL" id="MK599416">
    <property type="protein sequence ID" value="QBZ71467.1"/>
    <property type="molecule type" value="Genomic_DNA"/>
</dbReference>
<evidence type="ECO:0000313" key="1">
    <source>
        <dbReference type="EMBL" id="QBZ71467.1"/>
    </source>
</evidence>
<reference evidence="2" key="1">
    <citation type="submission" date="2019-03" db="EMBL/GenBank/DDBJ databases">
        <authorList>
            <person name="Olsen N.S."/>
            <person name="Kot W."/>
            <person name="Hansen L.H."/>
        </authorList>
    </citation>
    <scope>NUCLEOTIDE SEQUENCE [LARGE SCALE GENOMIC DNA]</scope>
</reference>
<dbReference type="RefSeq" id="YP_010053998.1">
    <property type="nucleotide sequence ID" value="NC_054647.1"/>
</dbReference>
<keyword evidence="2" id="KW-1185">Reference proteome</keyword>
<dbReference type="Proteomes" id="UP000297139">
    <property type="component" value="Segment"/>
</dbReference>
<sequence>MKLIDLLVQELPKHGGWPEGAHELFMHHKASTEAYFYNVDGGGVPGAFTLDICGVEYEGTDEEGFGITRAQYEAALAASQKPAWNGEGLPPAGCECEAKYRESDSAEWFLFRCVGVDCGVAFGWAGKEAATLGKGSYEFRPLRTEAERNRDKTAEAIDFYMPEFITDTPNELYHAKKIYDAIAAGKIPGVKLDD</sequence>